<dbReference type="GO" id="GO:0016491">
    <property type="term" value="F:oxidoreductase activity"/>
    <property type="evidence" value="ECO:0007669"/>
    <property type="project" value="UniProtKB-KW"/>
</dbReference>
<dbReference type="PROSITE" id="PS51669">
    <property type="entry name" value="4FE4S_MOW_BIS_MGD"/>
    <property type="match status" value="1"/>
</dbReference>
<keyword evidence="6" id="KW-0560">Oxidoreductase</keyword>
<comment type="similarity">
    <text evidence="1">Belongs to the prokaryotic molybdopterin-containing oxidoreductase family.</text>
</comment>
<dbReference type="PANTHER" id="PTHR43742:SF9">
    <property type="entry name" value="TETRATHIONATE REDUCTASE SUBUNIT A"/>
    <property type="match status" value="1"/>
</dbReference>
<proteinExistence type="inferred from homology"/>
<keyword evidence="2" id="KW-0004">4Fe-4S</keyword>
<organism evidence="10">
    <name type="scientific">uncultured Desulfobacteraceae bacterium</name>
    <dbReference type="NCBI Taxonomy" id="218296"/>
    <lineage>
        <taxon>Bacteria</taxon>
        <taxon>Pseudomonadati</taxon>
        <taxon>Thermodesulfobacteriota</taxon>
        <taxon>Desulfobacteria</taxon>
        <taxon>Desulfobacterales</taxon>
        <taxon>Desulfobacteraceae</taxon>
        <taxon>environmental samples</taxon>
    </lineage>
</organism>
<accession>A0A484HCR4</accession>
<gene>
    <name evidence="10" type="ORF">EPICR_110030</name>
</gene>
<sequence length="726" mass="77368">MKIDRRSFLSLSVGATAGVTLSPLPWKLTDDLSIWTQNWPWTPVPADGEVTYEDSVCGLCPGGCGVTARKVGDRVVKIEGRKGYPVNDGGVCLLGLSGPQLLYGPTRVKTPLKRVGERGEGKWKKISWEEAISETASLLGDLRDAGKSWAVGCVSGSGHGVTARLFERFMTAYGSSNFMTAPSMDDSFALAMGAAPGEAAAAFDFENADFVLSFGSAVLDGWGSPARMFMAHGKWVESGGKLVQVEPRFSNTAAKAYKWLPARPGTETALALGIAHVIIRSGGYDREFISRATSGFDAFKKFVKDYSPEKVAEITGIGDPDLIRVVAREFAAARRPVAICGRGQGDAAGSLGEFSAVHSLNALVGSVNRDGGVWALEKDAYIRWPEPEKDEAARAGLGKGRADGAGVGRYAAARSLLNRFPARTLSGEYPLEALLIHGANPLYSMPDTATVKKAFDRAGTIISFSSYMDETAMYADLILPNHVYLERYEDVPVPPGMPKPVTGLAKPVVEPLFDTMHSGDAVIRLAGEMGGSVAASFKWESHEACLRETLGNKWDALLNDGFWSDPGFSPKKRKFAFYSKDMGTVSPGAGKENGAYPLVLVPYDSIRLAHNYIGAPPFAVKTVEDTVLKGKDALVQINPKTAKKIGLANGAPATISTPVGSARVRVNVSEGIMPGVAAMPKGLGHTAFDKYLADKGLNVNELMAPMEDPASGFDAAWGVMAKLIKA</sequence>
<dbReference type="AlphaFoldDB" id="A0A484HCR4"/>
<name>A0A484HCR4_9BACT</name>
<evidence type="ECO:0000256" key="7">
    <source>
        <dbReference type="ARBA" id="ARBA00023004"/>
    </source>
</evidence>
<dbReference type="Gene3D" id="2.40.40.20">
    <property type="match status" value="1"/>
</dbReference>
<reference evidence="10" key="1">
    <citation type="submission" date="2019-01" db="EMBL/GenBank/DDBJ databases">
        <authorList>
            <consortium name="Genoscope - CEA"/>
            <person name="William W."/>
        </authorList>
    </citation>
    <scope>NUCLEOTIDE SEQUENCE</scope>
    <source>
        <strain evidence="10">CR-1</strain>
    </source>
</reference>
<dbReference type="SUPFAM" id="SSF53706">
    <property type="entry name" value="Formate dehydrogenase/DMSO reductase, domains 1-3"/>
    <property type="match status" value="1"/>
</dbReference>
<dbReference type="InterPro" id="IPR053557">
    <property type="entry name" value="Molybdopterin-Qrc_component"/>
</dbReference>
<dbReference type="EMBL" id="CAACVI010000003">
    <property type="protein sequence ID" value="VEN73063.1"/>
    <property type="molecule type" value="Genomic_DNA"/>
</dbReference>
<keyword evidence="7" id="KW-0408">Iron</keyword>
<evidence type="ECO:0000256" key="5">
    <source>
        <dbReference type="ARBA" id="ARBA00022729"/>
    </source>
</evidence>
<evidence type="ECO:0000259" key="9">
    <source>
        <dbReference type="PROSITE" id="PS51669"/>
    </source>
</evidence>
<dbReference type="Pfam" id="PF01568">
    <property type="entry name" value="Molydop_binding"/>
    <property type="match status" value="1"/>
</dbReference>
<evidence type="ECO:0000256" key="4">
    <source>
        <dbReference type="ARBA" id="ARBA00022723"/>
    </source>
</evidence>
<dbReference type="InterPro" id="IPR009010">
    <property type="entry name" value="Asp_de-COase-like_dom_sf"/>
</dbReference>
<dbReference type="Gene3D" id="3.30.2070.10">
    <property type="entry name" value="Formate dehydrogenase/DMSO reductase"/>
    <property type="match status" value="1"/>
</dbReference>
<dbReference type="InterPro" id="IPR006656">
    <property type="entry name" value="Mopterin_OxRdtase"/>
</dbReference>
<keyword evidence="5" id="KW-0732">Signal</keyword>
<evidence type="ECO:0000256" key="8">
    <source>
        <dbReference type="ARBA" id="ARBA00023014"/>
    </source>
</evidence>
<dbReference type="Pfam" id="PF04879">
    <property type="entry name" value="Molybdop_Fe4S4"/>
    <property type="match status" value="1"/>
</dbReference>
<dbReference type="InterPro" id="IPR050612">
    <property type="entry name" value="Prok_Mopterin_Oxidored"/>
</dbReference>
<dbReference type="NCBIfam" id="NF041783">
    <property type="entry name" value="mnquin_red_QrcB"/>
    <property type="match status" value="1"/>
</dbReference>
<evidence type="ECO:0000256" key="1">
    <source>
        <dbReference type="ARBA" id="ARBA00010312"/>
    </source>
</evidence>
<dbReference type="SUPFAM" id="SSF50692">
    <property type="entry name" value="ADC-like"/>
    <property type="match status" value="1"/>
</dbReference>
<dbReference type="InterPro" id="IPR006963">
    <property type="entry name" value="Mopterin_OxRdtase_4Fe-4S_dom"/>
</dbReference>
<keyword evidence="3" id="KW-0500">Molybdenum</keyword>
<feature type="domain" description="4Fe-4S Mo/W bis-MGD-type" evidence="9">
    <location>
        <begin position="50"/>
        <end position="106"/>
    </location>
</feature>
<dbReference type="Pfam" id="PF00384">
    <property type="entry name" value="Molybdopterin"/>
    <property type="match status" value="1"/>
</dbReference>
<dbReference type="InterPro" id="IPR006657">
    <property type="entry name" value="MoPterin_dinucl-bd_dom"/>
</dbReference>
<evidence type="ECO:0000256" key="3">
    <source>
        <dbReference type="ARBA" id="ARBA00022505"/>
    </source>
</evidence>
<dbReference type="Gene3D" id="3.40.50.740">
    <property type="match status" value="1"/>
</dbReference>
<evidence type="ECO:0000256" key="6">
    <source>
        <dbReference type="ARBA" id="ARBA00023002"/>
    </source>
</evidence>
<dbReference type="GO" id="GO:0051539">
    <property type="term" value="F:4 iron, 4 sulfur cluster binding"/>
    <property type="evidence" value="ECO:0007669"/>
    <property type="project" value="UniProtKB-KW"/>
</dbReference>
<evidence type="ECO:0000313" key="10">
    <source>
        <dbReference type="EMBL" id="VEN73063.1"/>
    </source>
</evidence>
<keyword evidence="4" id="KW-0479">Metal-binding</keyword>
<dbReference type="GO" id="GO:0043546">
    <property type="term" value="F:molybdopterin cofactor binding"/>
    <property type="evidence" value="ECO:0007669"/>
    <property type="project" value="InterPro"/>
</dbReference>
<dbReference type="Gene3D" id="3.40.228.10">
    <property type="entry name" value="Dimethylsulfoxide Reductase, domain 2"/>
    <property type="match status" value="1"/>
</dbReference>
<dbReference type="GO" id="GO:0046872">
    <property type="term" value="F:metal ion binding"/>
    <property type="evidence" value="ECO:0007669"/>
    <property type="project" value="UniProtKB-KW"/>
</dbReference>
<protein>
    <recommendedName>
        <fullName evidence="9">4Fe-4S Mo/W bis-MGD-type domain-containing protein</fullName>
    </recommendedName>
</protein>
<dbReference type="PANTHER" id="PTHR43742">
    <property type="entry name" value="TRIMETHYLAMINE-N-OXIDE REDUCTASE"/>
    <property type="match status" value="1"/>
</dbReference>
<dbReference type="SMART" id="SM00926">
    <property type="entry name" value="Molybdop_Fe4S4"/>
    <property type="match status" value="1"/>
</dbReference>
<evidence type="ECO:0000256" key="2">
    <source>
        <dbReference type="ARBA" id="ARBA00022485"/>
    </source>
</evidence>
<keyword evidence="8" id="KW-0411">Iron-sulfur</keyword>
<dbReference type="Gene3D" id="2.20.25.90">
    <property type="entry name" value="ADC-like domains"/>
    <property type="match status" value="1"/>
</dbReference>